<keyword evidence="5 8" id="KW-0337">GPI-anchor biosynthesis</keyword>
<comment type="similarity">
    <text evidence="3 8">Belongs to the PIGG/PIGN/PIGO family. PIGN subfamily.</text>
</comment>
<dbReference type="EC" id="2.-.-.-" evidence="8"/>
<organism evidence="10 11">
    <name type="scientific">Penicillium arizonense</name>
    <dbReference type="NCBI Taxonomy" id="1835702"/>
    <lineage>
        <taxon>Eukaryota</taxon>
        <taxon>Fungi</taxon>
        <taxon>Dikarya</taxon>
        <taxon>Ascomycota</taxon>
        <taxon>Pezizomycotina</taxon>
        <taxon>Eurotiomycetes</taxon>
        <taxon>Eurotiomycetidae</taxon>
        <taxon>Eurotiales</taxon>
        <taxon>Aspergillaceae</taxon>
        <taxon>Penicillium</taxon>
    </lineage>
</organism>
<evidence type="ECO:0000256" key="7">
    <source>
        <dbReference type="ARBA" id="ARBA00024850"/>
    </source>
</evidence>
<dbReference type="PANTHER" id="PTHR12250:SF0">
    <property type="entry name" value="GPI ETHANOLAMINE PHOSPHATE TRANSFERASE 1"/>
    <property type="match status" value="1"/>
</dbReference>
<dbReference type="InterPro" id="IPR017852">
    <property type="entry name" value="GPI_EtnP_transferase_1_C"/>
</dbReference>
<evidence type="ECO:0000256" key="8">
    <source>
        <dbReference type="RuleBase" id="RU367138"/>
    </source>
</evidence>
<evidence type="ECO:0000256" key="6">
    <source>
        <dbReference type="ARBA" id="ARBA00022824"/>
    </source>
</evidence>
<keyword evidence="8" id="KW-0472">Membrane</keyword>
<feature type="transmembrane region" description="Helical" evidence="8">
    <location>
        <begin position="373"/>
        <end position="395"/>
    </location>
</feature>
<dbReference type="InterPro" id="IPR007070">
    <property type="entry name" value="GPI_EtnP_transferase_1"/>
</dbReference>
<evidence type="ECO:0000256" key="1">
    <source>
        <dbReference type="ARBA" id="ARBA00004477"/>
    </source>
</evidence>
<dbReference type="SUPFAM" id="SSF53649">
    <property type="entry name" value="Alkaline phosphatase-like"/>
    <property type="match status" value="1"/>
</dbReference>
<name>A0A1F5LDB4_PENAI</name>
<comment type="subcellular location">
    <subcellularLocation>
        <location evidence="1 8">Endoplasmic reticulum membrane</location>
        <topology evidence="1 8">Multi-pass membrane protein</topology>
    </subcellularLocation>
</comment>
<comment type="caution">
    <text evidence="10">The sequence shown here is derived from an EMBL/GenBank/DDBJ whole genome shotgun (WGS) entry which is preliminary data.</text>
</comment>
<dbReference type="Proteomes" id="UP000177622">
    <property type="component" value="Unassembled WGS sequence"/>
</dbReference>
<dbReference type="GO" id="GO:0006506">
    <property type="term" value="P:GPI anchor biosynthetic process"/>
    <property type="evidence" value="ECO:0007669"/>
    <property type="project" value="UniProtKB-UniPathway"/>
</dbReference>
<dbReference type="AlphaFoldDB" id="A0A1F5LDB4"/>
<dbReference type="GO" id="GO:0051377">
    <property type="term" value="F:mannose-ethanolamine phosphotransferase activity"/>
    <property type="evidence" value="ECO:0007669"/>
    <property type="project" value="UniProtKB-UniRule"/>
</dbReference>
<comment type="pathway">
    <text evidence="2 8">Glycolipid biosynthesis; glycosylphosphatidylinositol-anchor biosynthesis.</text>
</comment>
<evidence type="ECO:0000313" key="10">
    <source>
        <dbReference type="EMBL" id="OGE51203.1"/>
    </source>
</evidence>
<evidence type="ECO:0000313" key="11">
    <source>
        <dbReference type="Proteomes" id="UP000177622"/>
    </source>
</evidence>
<keyword evidence="8" id="KW-0812">Transmembrane</keyword>
<evidence type="ECO:0000259" key="9">
    <source>
        <dbReference type="Pfam" id="PF04987"/>
    </source>
</evidence>
<feature type="domain" description="GPI ethanolamine phosphate transferase 1 C-terminal" evidence="9">
    <location>
        <begin position="209"/>
        <end position="335"/>
    </location>
</feature>
<accession>A0A1F5LDB4</accession>
<gene>
    <name evidence="10" type="ORF">PENARI_c014G09366</name>
</gene>
<dbReference type="PANTHER" id="PTHR12250">
    <property type="entry name" value="PHOSPHATIDYLINOSITOL GLYCAN, CLASS N"/>
    <property type="match status" value="1"/>
</dbReference>
<evidence type="ECO:0000256" key="5">
    <source>
        <dbReference type="ARBA" id="ARBA00022502"/>
    </source>
</evidence>
<dbReference type="EMBL" id="LXJU01000014">
    <property type="protein sequence ID" value="OGE51203.1"/>
    <property type="molecule type" value="Genomic_DNA"/>
</dbReference>
<keyword evidence="8" id="KW-1133">Transmembrane helix</keyword>
<feature type="transmembrane region" description="Helical" evidence="8">
    <location>
        <begin position="244"/>
        <end position="267"/>
    </location>
</feature>
<dbReference type="OrthoDB" id="4728778at2759"/>
<dbReference type="UniPathway" id="UPA00196"/>
<evidence type="ECO:0000256" key="4">
    <source>
        <dbReference type="ARBA" id="ARBA00020831"/>
    </source>
</evidence>
<keyword evidence="6 8" id="KW-0256">Endoplasmic reticulum</keyword>
<dbReference type="Pfam" id="PF04987">
    <property type="entry name" value="PigN"/>
    <property type="match status" value="2"/>
</dbReference>
<sequence length="872" mass="98711">MYMYNIKVVDRGVHTVTKLAEGFYGDDKTSFIFTADHGMNDLGSHGDGYPDNTRSPLVAWGSGVARPVTSKTGIAPGHEDGLSTDWVFDHVQRHDIEQADVAALMAYLVGVEYPVNSVGQLPLDYLDANPKEKALAALANTQGVLEMYRVKEEQNNSSVLRYVPFQPLSGDGETSIEGRVANLKALISNGAYEDSITLSHELLAVGLASLRYLQTYDWLFLRTIVSYGYLGWIAYALTTPASRFFSSIFVALFSVILYYGSSWRYYFYVFFPVFFWKEDFARRKALIACRKLVAFLGVLEALVQSYFPREIFTVGFTLTAFWPFAYDFQFLRTHVLPTDPLRSAVWQPGGWVRGHGSFCYLPFVLQLYPNSHYLHRLMIIFLSFSPAFIILAISWEGLFYEVFCMTLMTWVRLEHAVYINTAGSNMAVYRNKTRRCLDPERNLEDHSTQVLAHVSTQLYDITRRYKCESAASPTPSQHRYSTELPDPAHSMARPVPLERLRRRRRLVTCPACRQTAKTIHIREPYRNVDIFLMIWTSILLFPIFENFRGPGGAWVTQYCSRCGLRLVAFLSLPRGHYIHAKDASLQALPTGEVVEGAKVRSCPSPLGPPEPVDGATILNYPRRYQHLQSTTTLQVDIDPGNSLPSVVWDATRKQKLHRIEHLNGYDPAAAYHARFLWPDKHTASELLPRRPWAFSDACISVADARSGRCVGASQLAQQSWDTVIYLPHNLAATKGSPHAENSAYRVYNCWVGQDREVFSRQCPQFFVPDTRGSTLLWTVRRIVTADEREGRAKPTARLVLLDGYDRLVAANDGAWTSKQSSGKERKCNVLRIYTPLDDGLVDAVVVSYTVLCAQMLRRIQWDQISSDETSPS</sequence>
<evidence type="ECO:0000256" key="3">
    <source>
        <dbReference type="ARBA" id="ARBA00008400"/>
    </source>
</evidence>
<protein>
    <recommendedName>
        <fullName evidence="4 8">GPI ethanolamine phosphate transferase 1</fullName>
        <ecNumber evidence="8">2.-.-.-</ecNumber>
    </recommendedName>
</protein>
<feature type="domain" description="GPI ethanolamine phosphate transferase 1 C-terminal" evidence="9">
    <location>
        <begin position="347"/>
        <end position="436"/>
    </location>
</feature>
<keyword evidence="8" id="KW-0808">Transferase</keyword>
<reference evidence="10 11" key="1">
    <citation type="journal article" date="2016" name="Sci. Rep.">
        <title>Penicillium arizonense, a new, genome sequenced fungal species, reveals a high chemical diversity in secreted metabolites.</title>
        <authorList>
            <person name="Grijseels S."/>
            <person name="Nielsen J.C."/>
            <person name="Randelovic M."/>
            <person name="Nielsen J."/>
            <person name="Nielsen K.F."/>
            <person name="Workman M."/>
            <person name="Frisvad J.C."/>
        </authorList>
    </citation>
    <scope>NUCLEOTIDE SEQUENCE [LARGE SCALE GENOMIC DNA]</scope>
    <source>
        <strain evidence="10 11">CBS 141311</strain>
    </source>
</reference>
<comment type="function">
    <text evidence="7 8">Ethanolamine phosphate transferase involved in glycosylphosphatidylinositol-anchor biosynthesis. Transfers ethanolamine phosphate to the first alpha-1,4-linked mannose of the glycosylphosphatidylinositol precursor of GPI-anchor.</text>
</comment>
<evidence type="ECO:0000256" key="2">
    <source>
        <dbReference type="ARBA" id="ARBA00004687"/>
    </source>
</evidence>
<dbReference type="STRING" id="1835702.A0A1F5LDB4"/>
<comment type="caution">
    <text evidence="8">Lacks conserved residue(s) required for the propagation of feature annotation.</text>
</comment>
<feature type="transmembrane region" description="Helical" evidence="8">
    <location>
        <begin position="219"/>
        <end position="238"/>
    </location>
</feature>
<dbReference type="Gene3D" id="3.40.720.10">
    <property type="entry name" value="Alkaline Phosphatase, subunit A"/>
    <property type="match status" value="1"/>
</dbReference>
<keyword evidence="11" id="KW-1185">Reference proteome</keyword>
<dbReference type="GeneID" id="34578325"/>
<dbReference type="GO" id="GO:0005789">
    <property type="term" value="C:endoplasmic reticulum membrane"/>
    <property type="evidence" value="ECO:0007669"/>
    <property type="project" value="UniProtKB-SubCell"/>
</dbReference>
<proteinExistence type="inferred from homology"/>
<dbReference type="InterPro" id="IPR017850">
    <property type="entry name" value="Alkaline_phosphatase_core_sf"/>
</dbReference>
<dbReference type="RefSeq" id="XP_022486648.1">
    <property type="nucleotide sequence ID" value="XM_022633591.1"/>
</dbReference>